<gene>
    <name evidence="2" type="ORF">GCM10009539_28790</name>
</gene>
<protein>
    <submittedName>
        <fullName evidence="2">Uncharacterized protein</fullName>
    </submittedName>
</protein>
<reference evidence="2 3" key="1">
    <citation type="journal article" date="2019" name="Int. J. Syst. Evol. Microbiol.">
        <title>The Global Catalogue of Microorganisms (GCM) 10K type strain sequencing project: providing services to taxonomists for standard genome sequencing and annotation.</title>
        <authorList>
            <consortium name="The Broad Institute Genomics Platform"/>
            <consortium name="The Broad Institute Genome Sequencing Center for Infectious Disease"/>
            <person name="Wu L."/>
            <person name="Ma J."/>
        </authorList>
    </citation>
    <scope>NUCLEOTIDE SEQUENCE [LARGE SCALE GENOMIC DNA]</scope>
    <source>
        <strain evidence="2 3">JCM 10425</strain>
    </source>
</reference>
<accession>A0ABN0U7Y9</accession>
<evidence type="ECO:0000313" key="3">
    <source>
        <dbReference type="Proteomes" id="UP001500967"/>
    </source>
</evidence>
<keyword evidence="3" id="KW-1185">Reference proteome</keyword>
<evidence type="ECO:0000256" key="1">
    <source>
        <dbReference type="SAM" id="MobiDB-lite"/>
    </source>
</evidence>
<name>A0ABN0U7Y9_9ACTN</name>
<evidence type="ECO:0000313" key="2">
    <source>
        <dbReference type="EMBL" id="GAA0241626.1"/>
    </source>
</evidence>
<dbReference type="Proteomes" id="UP001500967">
    <property type="component" value="Unassembled WGS sequence"/>
</dbReference>
<proteinExistence type="predicted"/>
<organism evidence="2 3">
    <name type="scientific">Cryptosporangium japonicum</name>
    <dbReference type="NCBI Taxonomy" id="80872"/>
    <lineage>
        <taxon>Bacteria</taxon>
        <taxon>Bacillati</taxon>
        <taxon>Actinomycetota</taxon>
        <taxon>Actinomycetes</taxon>
        <taxon>Cryptosporangiales</taxon>
        <taxon>Cryptosporangiaceae</taxon>
        <taxon>Cryptosporangium</taxon>
    </lineage>
</organism>
<dbReference type="EMBL" id="BAAAGX010000010">
    <property type="protein sequence ID" value="GAA0241626.1"/>
    <property type="molecule type" value="Genomic_DNA"/>
</dbReference>
<feature type="region of interest" description="Disordered" evidence="1">
    <location>
        <begin position="23"/>
        <end position="58"/>
    </location>
</feature>
<sequence>MFGLAAVVIVAAFLVTLGVVESGDPAPAARTSTEPRPTDPPPTPENDDYRSNPFTKQF</sequence>
<comment type="caution">
    <text evidence="2">The sequence shown here is derived from an EMBL/GenBank/DDBJ whole genome shotgun (WGS) entry which is preliminary data.</text>
</comment>